<sequence length="210" mass="23480">MPRPLAGFFVCGRMGRFVYMIRNFTIPIIIHFQLLLAQTGWSHIHKKGERIKILRDLLIVVFLVWIGGLVGCSDSTGNSKENTNTVVGFWFACEFGSSNDCMILDDDGYQFTTDGEIYDIEEVTQGSEPECGQSPCFQADQKSLTVNRGLIGTYTYDDTSVTIVLDPNVRPACTENVIWNTSADFFETQSSCLPFESTHVKRYTGGVTIN</sequence>
<dbReference type="AlphaFoldDB" id="A0A381W6Z7"/>
<protein>
    <submittedName>
        <fullName evidence="1">Uncharacterized protein</fullName>
    </submittedName>
</protein>
<proteinExistence type="predicted"/>
<reference evidence="1" key="1">
    <citation type="submission" date="2018-05" db="EMBL/GenBank/DDBJ databases">
        <authorList>
            <person name="Lanie J.A."/>
            <person name="Ng W.-L."/>
            <person name="Kazmierczak K.M."/>
            <person name="Andrzejewski T.M."/>
            <person name="Davidsen T.M."/>
            <person name="Wayne K.J."/>
            <person name="Tettelin H."/>
            <person name="Glass J.I."/>
            <person name="Rusch D."/>
            <person name="Podicherti R."/>
            <person name="Tsui H.-C.T."/>
            <person name="Winkler M.E."/>
        </authorList>
    </citation>
    <scope>NUCLEOTIDE SEQUENCE</scope>
</reference>
<evidence type="ECO:0000313" key="1">
    <source>
        <dbReference type="EMBL" id="SVA48284.1"/>
    </source>
</evidence>
<dbReference type="EMBL" id="UINC01010893">
    <property type="protein sequence ID" value="SVA48284.1"/>
    <property type="molecule type" value="Genomic_DNA"/>
</dbReference>
<organism evidence="1">
    <name type="scientific">marine metagenome</name>
    <dbReference type="NCBI Taxonomy" id="408172"/>
    <lineage>
        <taxon>unclassified sequences</taxon>
        <taxon>metagenomes</taxon>
        <taxon>ecological metagenomes</taxon>
    </lineage>
</organism>
<name>A0A381W6Z7_9ZZZZ</name>
<accession>A0A381W6Z7</accession>
<gene>
    <name evidence="1" type="ORF">METZ01_LOCUS101138</name>
</gene>